<organism evidence="1 2">
    <name type="scientific">Leptonema illini DSM 21528</name>
    <dbReference type="NCBI Taxonomy" id="929563"/>
    <lineage>
        <taxon>Bacteria</taxon>
        <taxon>Pseudomonadati</taxon>
        <taxon>Spirochaetota</taxon>
        <taxon>Spirochaetia</taxon>
        <taxon>Leptospirales</taxon>
        <taxon>Leptospiraceae</taxon>
        <taxon>Leptonema</taxon>
    </lineage>
</organism>
<evidence type="ECO:0000313" key="2">
    <source>
        <dbReference type="Proteomes" id="UP000005737"/>
    </source>
</evidence>
<dbReference type="EMBL" id="JH597773">
    <property type="protein sequence ID" value="EHQ07525.1"/>
    <property type="molecule type" value="Genomic_DNA"/>
</dbReference>
<proteinExistence type="predicted"/>
<sequence>MARLYQSLAYRQGRCFTWLPDVGLRILKKMARMFKY</sequence>
<reference evidence="1 2" key="1">
    <citation type="submission" date="2011-10" db="EMBL/GenBank/DDBJ databases">
        <title>The Improved High-Quality Draft genome of Leptonema illini DSM 21528.</title>
        <authorList>
            <consortium name="US DOE Joint Genome Institute (JGI-PGF)"/>
            <person name="Lucas S."/>
            <person name="Copeland A."/>
            <person name="Lapidus A."/>
            <person name="Glavina del Rio T."/>
            <person name="Dalin E."/>
            <person name="Tice H."/>
            <person name="Bruce D."/>
            <person name="Goodwin L."/>
            <person name="Pitluck S."/>
            <person name="Peters L."/>
            <person name="Mikhailova N."/>
            <person name="Held B."/>
            <person name="Kyrpides N."/>
            <person name="Mavromatis K."/>
            <person name="Ivanova N."/>
            <person name="Markowitz V."/>
            <person name="Cheng J.-F."/>
            <person name="Hugenholtz P."/>
            <person name="Woyke T."/>
            <person name="Wu D."/>
            <person name="Gronow S."/>
            <person name="Wellnitz S."/>
            <person name="Brambilla E.-M."/>
            <person name="Klenk H.-P."/>
            <person name="Eisen J.A."/>
        </authorList>
    </citation>
    <scope>NUCLEOTIDE SEQUENCE [LARGE SCALE GENOMIC DNA]</scope>
    <source>
        <strain evidence="1 2">DSM 21528</strain>
    </source>
</reference>
<dbReference type="HOGENOM" id="CLU_3356888_0_0_12"/>
<dbReference type="AlphaFoldDB" id="H2CD49"/>
<protein>
    <submittedName>
        <fullName evidence="1">Uncharacterized protein</fullName>
    </submittedName>
</protein>
<keyword evidence="2" id="KW-1185">Reference proteome</keyword>
<gene>
    <name evidence="1" type="ORF">Lepil_2856</name>
</gene>
<evidence type="ECO:0000313" key="1">
    <source>
        <dbReference type="EMBL" id="EHQ07525.1"/>
    </source>
</evidence>
<name>H2CD49_9LEPT</name>
<dbReference type="Proteomes" id="UP000005737">
    <property type="component" value="Unassembled WGS sequence"/>
</dbReference>
<accession>H2CD49</accession>